<dbReference type="InterPro" id="IPR016181">
    <property type="entry name" value="Acyl_CoA_acyltransferase"/>
</dbReference>
<evidence type="ECO:0000259" key="1">
    <source>
        <dbReference type="PROSITE" id="PS51186"/>
    </source>
</evidence>
<dbReference type="RefSeq" id="WP_179388949.1">
    <property type="nucleotide sequence ID" value="NZ_JACBYQ010000001.1"/>
</dbReference>
<gene>
    <name evidence="2" type="ORF">FHU41_001521</name>
</gene>
<dbReference type="Proteomes" id="UP000521748">
    <property type="component" value="Unassembled WGS sequence"/>
</dbReference>
<keyword evidence="2" id="KW-0808">Transferase</keyword>
<evidence type="ECO:0000313" key="2">
    <source>
        <dbReference type="EMBL" id="NYE95300.1"/>
    </source>
</evidence>
<dbReference type="PROSITE" id="PS51186">
    <property type="entry name" value="GNAT"/>
    <property type="match status" value="1"/>
</dbReference>
<feature type="domain" description="N-acetyltransferase" evidence="1">
    <location>
        <begin position="5"/>
        <end position="187"/>
    </location>
</feature>
<protein>
    <submittedName>
        <fullName evidence="2">GNAT superfamily N-acetyltransferase</fullName>
    </submittedName>
</protein>
<sequence length="360" mass="39742">MTGKITVEELSLPEELSGDGAADFLAAVELIRQEHLRLWGNDHLAYTPEEMLNYAQDPYERHLHLVARRDGALLGHCEIIIPVEDNQHLVWVALTVHPDAQGTGIGRALATATEDFARAQGRLTVTFETSHPADSLAGELLEPKSGIGQLPLVSRPVRFARAAGYELEQVERFSSCQLPVDPALLAEQGRLAQAAAGAEYRLVSWTSPCPEEWLDDLAWLQSRMSTDAPMAGLDFEEEPWDAARVRKGEALAQQMGRTILTTAVEHIPSGKLAGFTELILLGHRSDVILQGNTLVLHEHRGHRLGMLIKVANLERLAEQRPDARCIYTWNAAENDYMLAVNIALGFTPAGFTGEWQKVLK</sequence>
<dbReference type="EMBL" id="JACBYQ010000001">
    <property type="protein sequence ID" value="NYE95300.1"/>
    <property type="molecule type" value="Genomic_DNA"/>
</dbReference>
<keyword evidence="3" id="KW-1185">Reference proteome</keyword>
<evidence type="ECO:0000313" key="3">
    <source>
        <dbReference type="Proteomes" id="UP000521748"/>
    </source>
</evidence>
<dbReference type="Gene3D" id="3.40.630.30">
    <property type="match status" value="1"/>
</dbReference>
<accession>A0A7Y9S710</accession>
<dbReference type="AlphaFoldDB" id="A0A7Y9S710"/>
<organism evidence="2 3">
    <name type="scientific">Psychromicrobium silvestre</name>
    <dbReference type="NCBI Taxonomy" id="1645614"/>
    <lineage>
        <taxon>Bacteria</taxon>
        <taxon>Bacillati</taxon>
        <taxon>Actinomycetota</taxon>
        <taxon>Actinomycetes</taxon>
        <taxon>Micrococcales</taxon>
        <taxon>Micrococcaceae</taxon>
        <taxon>Psychromicrobium</taxon>
    </lineage>
</organism>
<comment type="caution">
    <text evidence="2">The sequence shown here is derived from an EMBL/GenBank/DDBJ whole genome shotgun (WGS) entry which is preliminary data.</text>
</comment>
<dbReference type="Pfam" id="PF00583">
    <property type="entry name" value="Acetyltransf_1"/>
    <property type="match status" value="1"/>
</dbReference>
<dbReference type="GO" id="GO:0016747">
    <property type="term" value="F:acyltransferase activity, transferring groups other than amino-acyl groups"/>
    <property type="evidence" value="ECO:0007669"/>
    <property type="project" value="InterPro"/>
</dbReference>
<reference evidence="2 3" key="1">
    <citation type="submission" date="2020-07" db="EMBL/GenBank/DDBJ databases">
        <title>Sequencing the genomes of 1000 actinobacteria strains.</title>
        <authorList>
            <person name="Klenk H.-P."/>
        </authorList>
    </citation>
    <scope>NUCLEOTIDE SEQUENCE [LARGE SCALE GENOMIC DNA]</scope>
    <source>
        <strain evidence="2 3">DSM 102047</strain>
    </source>
</reference>
<dbReference type="CDD" id="cd04301">
    <property type="entry name" value="NAT_SF"/>
    <property type="match status" value="1"/>
</dbReference>
<dbReference type="InterPro" id="IPR000182">
    <property type="entry name" value="GNAT_dom"/>
</dbReference>
<proteinExistence type="predicted"/>
<name>A0A7Y9S710_9MICC</name>
<dbReference type="SUPFAM" id="SSF55729">
    <property type="entry name" value="Acyl-CoA N-acyltransferases (Nat)"/>
    <property type="match status" value="2"/>
</dbReference>